<dbReference type="GO" id="GO:0006811">
    <property type="term" value="P:monoatomic ion transport"/>
    <property type="evidence" value="ECO:0007669"/>
    <property type="project" value="UniProtKB-KW"/>
</dbReference>
<dbReference type="Pfam" id="PF13609">
    <property type="entry name" value="Porin_4"/>
    <property type="match status" value="1"/>
</dbReference>
<keyword evidence="6 11" id="KW-0732">Signal</keyword>
<evidence type="ECO:0000256" key="5">
    <source>
        <dbReference type="ARBA" id="ARBA00022692"/>
    </source>
</evidence>
<feature type="chain" id="PRO_5005249233" description="Porin domain-containing protein" evidence="11">
    <location>
        <begin position="22"/>
        <end position="378"/>
    </location>
</feature>
<keyword evidence="9" id="KW-0472">Membrane</keyword>
<evidence type="ECO:0000256" key="4">
    <source>
        <dbReference type="ARBA" id="ARBA00022452"/>
    </source>
</evidence>
<evidence type="ECO:0000256" key="11">
    <source>
        <dbReference type="SAM" id="SignalP"/>
    </source>
</evidence>
<comment type="caution">
    <text evidence="13">The sequence shown here is derived from an EMBL/GenBank/DDBJ whole genome shotgun (WGS) entry which is preliminary data.</text>
</comment>
<evidence type="ECO:0000256" key="6">
    <source>
        <dbReference type="ARBA" id="ARBA00022729"/>
    </source>
</evidence>
<dbReference type="GO" id="GO:0046930">
    <property type="term" value="C:pore complex"/>
    <property type="evidence" value="ECO:0007669"/>
    <property type="project" value="UniProtKB-KW"/>
</dbReference>
<dbReference type="PRINTS" id="PR00184">
    <property type="entry name" value="NEISSPPORIN"/>
</dbReference>
<keyword evidence="14" id="KW-1185">Reference proteome</keyword>
<evidence type="ECO:0000256" key="8">
    <source>
        <dbReference type="ARBA" id="ARBA00023114"/>
    </source>
</evidence>
<feature type="domain" description="Porin" evidence="12">
    <location>
        <begin position="10"/>
        <end position="336"/>
    </location>
</feature>
<dbReference type="EMBL" id="AEJF01000108">
    <property type="protein sequence ID" value="KLU25055.1"/>
    <property type="molecule type" value="Genomic_DNA"/>
</dbReference>
<keyword evidence="8" id="KW-0626">Porin</keyword>
<dbReference type="InterPro" id="IPR033900">
    <property type="entry name" value="Gram_neg_porin_domain"/>
</dbReference>
<dbReference type="InterPro" id="IPR050298">
    <property type="entry name" value="Gram-neg_bact_OMP"/>
</dbReference>
<evidence type="ECO:0000259" key="12">
    <source>
        <dbReference type="Pfam" id="PF13609"/>
    </source>
</evidence>
<organism evidence="13 14">
    <name type="scientific">Caballeronia mineralivorans PML1(12)</name>
    <dbReference type="NCBI Taxonomy" id="908627"/>
    <lineage>
        <taxon>Bacteria</taxon>
        <taxon>Pseudomonadati</taxon>
        <taxon>Pseudomonadota</taxon>
        <taxon>Betaproteobacteria</taxon>
        <taxon>Burkholderiales</taxon>
        <taxon>Burkholderiaceae</taxon>
        <taxon>Caballeronia</taxon>
    </lineage>
</organism>
<keyword evidence="7" id="KW-0406">Ion transport</keyword>
<keyword evidence="3" id="KW-0813">Transport</keyword>
<protein>
    <recommendedName>
        <fullName evidence="12">Porin domain-containing protein</fullName>
    </recommendedName>
</protein>
<dbReference type="SUPFAM" id="SSF56935">
    <property type="entry name" value="Porins"/>
    <property type="match status" value="1"/>
</dbReference>
<dbReference type="InterPro" id="IPR023614">
    <property type="entry name" value="Porin_dom_sf"/>
</dbReference>
<dbReference type="CDD" id="cd00342">
    <property type="entry name" value="gram_neg_porins"/>
    <property type="match status" value="1"/>
</dbReference>
<gene>
    <name evidence="13" type="ORF">EOS_17105</name>
</gene>
<keyword evidence="4" id="KW-1134">Transmembrane beta strand</keyword>
<evidence type="ECO:0000256" key="3">
    <source>
        <dbReference type="ARBA" id="ARBA00022448"/>
    </source>
</evidence>
<accession>A0A0J1CWT6</accession>
<dbReference type="AlphaFoldDB" id="A0A0J1CWT6"/>
<dbReference type="PANTHER" id="PTHR34501:SF9">
    <property type="entry name" value="MAJOR OUTER MEMBRANE PROTEIN P.IA"/>
    <property type="match status" value="1"/>
</dbReference>
<dbReference type="PATRIC" id="fig|908627.4.peg.3833"/>
<evidence type="ECO:0000256" key="7">
    <source>
        <dbReference type="ARBA" id="ARBA00023065"/>
    </source>
</evidence>
<evidence type="ECO:0000313" key="13">
    <source>
        <dbReference type="EMBL" id="KLU25055.1"/>
    </source>
</evidence>
<dbReference type="GO" id="GO:0009279">
    <property type="term" value="C:cell outer membrane"/>
    <property type="evidence" value="ECO:0007669"/>
    <property type="project" value="UniProtKB-SubCell"/>
</dbReference>
<reference evidence="13 14" key="1">
    <citation type="journal article" date="2015" name="Genome Announc.">
        <title>Draft Genome Sequence of Burkholderia sp. Strain PML1(12), an Ectomycorrhizosphere-Inhabiting Bacterium with Effective Mineral-Weathering Ability.</title>
        <authorList>
            <person name="Uroz S."/>
            <person name="Oger P."/>
        </authorList>
    </citation>
    <scope>NUCLEOTIDE SEQUENCE [LARGE SCALE GENOMIC DNA]</scope>
    <source>
        <strain evidence="14">PML1(12)</strain>
    </source>
</reference>
<evidence type="ECO:0000256" key="9">
    <source>
        <dbReference type="ARBA" id="ARBA00023136"/>
    </source>
</evidence>
<evidence type="ECO:0000256" key="2">
    <source>
        <dbReference type="ARBA" id="ARBA00011233"/>
    </source>
</evidence>
<dbReference type="Gene3D" id="2.40.160.10">
    <property type="entry name" value="Porin"/>
    <property type="match status" value="1"/>
</dbReference>
<evidence type="ECO:0000256" key="10">
    <source>
        <dbReference type="ARBA" id="ARBA00023237"/>
    </source>
</evidence>
<dbReference type="PANTHER" id="PTHR34501">
    <property type="entry name" value="PROTEIN YDDL-RELATED"/>
    <property type="match status" value="1"/>
</dbReference>
<name>A0A0J1CWT6_9BURK</name>
<sequence length="378" mass="40045">MPGVKIAAGIVASLVCQLASAQSSVVLSGLVDDGITYTNNVKGHSVWRTDQGFAQSGRWGLKGIEELGDGWAANFVLENGFDINSGRLSQGGREFGRQARVGLTSAKFGTVSMGRQYDSVVDFLGPLTANGGWAGAPFSHPYDNDNTDNSFRVSNSLKYLSPNVYGFTGGTMFASGNDTDFSNNRAWSVGARYDRGPILVGAAYLRANRSGQTAAGAISTTDAVISAQGQQIWGGGVNYKVGKGVIGLSYTNSVFYGPGMNNLTGIEYNGSKMSFQNIETSVRFFVKPNLLVGGMYTYTKGEHTESAGEQHTHWNQAGLMADYFLSKRSDLYAMAVWQRLGGDHTGAGGMQGALLLGAAGVSATSNQVLVHAGIRVKF</sequence>
<dbReference type="GO" id="GO:0015288">
    <property type="term" value="F:porin activity"/>
    <property type="evidence" value="ECO:0007669"/>
    <property type="project" value="UniProtKB-KW"/>
</dbReference>
<evidence type="ECO:0000256" key="1">
    <source>
        <dbReference type="ARBA" id="ARBA00004571"/>
    </source>
</evidence>
<dbReference type="InterPro" id="IPR002299">
    <property type="entry name" value="Porin_Neis"/>
</dbReference>
<feature type="signal peptide" evidence="11">
    <location>
        <begin position="1"/>
        <end position="21"/>
    </location>
</feature>
<keyword evidence="5" id="KW-0812">Transmembrane</keyword>
<evidence type="ECO:0000313" key="14">
    <source>
        <dbReference type="Proteomes" id="UP000035963"/>
    </source>
</evidence>
<proteinExistence type="predicted"/>
<comment type="subcellular location">
    <subcellularLocation>
        <location evidence="1">Cell outer membrane</location>
        <topology evidence="1">Multi-pass membrane protein</topology>
    </subcellularLocation>
</comment>
<comment type="subunit">
    <text evidence="2">Homotrimer.</text>
</comment>
<keyword evidence="10" id="KW-0998">Cell outer membrane</keyword>
<dbReference type="Proteomes" id="UP000035963">
    <property type="component" value="Unassembled WGS sequence"/>
</dbReference>